<gene>
    <name evidence="2" type="ORF">DH2020_041111</name>
</gene>
<dbReference type="InterPro" id="IPR005519">
    <property type="entry name" value="Acid_phosphat_B-like"/>
</dbReference>
<dbReference type="Gene3D" id="3.40.50.1000">
    <property type="entry name" value="HAD superfamily/HAD-like"/>
    <property type="match status" value="2"/>
</dbReference>
<dbReference type="Proteomes" id="UP001318860">
    <property type="component" value="Unassembled WGS sequence"/>
</dbReference>
<evidence type="ECO:0000313" key="3">
    <source>
        <dbReference type="Proteomes" id="UP001318860"/>
    </source>
</evidence>
<evidence type="ECO:0000313" key="2">
    <source>
        <dbReference type="EMBL" id="KAK6125145.1"/>
    </source>
</evidence>
<feature type="signal peptide" evidence="1">
    <location>
        <begin position="1"/>
        <end position="22"/>
    </location>
</feature>
<name>A0ABR0UT79_REHGL</name>
<proteinExistence type="predicted"/>
<evidence type="ECO:0000256" key="1">
    <source>
        <dbReference type="SAM" id="SignalP"/>
    </source>
</evidence>
<dbReference type="EMBL" id="JABTTQ020002269">
    <property type="protein sequence ID" value="KAK6125145.1"/>
    <property type="molecule type" value="Genomic_DNA"/>
</dbReference>
<feature type="chain" id="PRO_5047285143" evidence="1">
    <location>
        <begin position="23"/>
        <end position="193"/>
    </location>
</feature>
<dbReference type="PANTHER" id="PTHR31284">
    <property type="entry name" value="ACID PHOSPHATASE-LIKE PROTEIN"/>
    <property type="match status" value="1"/>
</dbReference>
<dbReference type="PANTHER" id="PTHR31284:SF19">
    <property type="entry name" value="VEGETATIVE STORAGE PROTEIN 1-RELATED"/>
    <property type="match status" value="1"/>
</dbReference>
<reference evidence="2 3" key="1">
    <citation type="journal article" date="2021" name="Comput. Struct. Biotechnol. J.">
        <title>De novo genome assembly of the potent medicinal plant Rehmannia glutinosa using nanopore technology.</title>
        <authorList>
            <person name="Ma L."/>
            <person name="Dong C."/>
            <person name="Song C."/>
            <person name="Wang X."/>
            <person name="Zheng X."/>
            <person name="Niu Y."/>
            <person name="Chen S."/>
            <person name="Feng W."/>
        </authorList>
    </citation>
    <scope>NUCLEOTIDE SEQUENCE [LARGE SCALE GENOMIC DNA]</scope>
    <source>
        <strain evidence="2">DH-2019</strain>
    </source>
</reference>
<keyword evidence="1" id="KW-0732">Signal</keyword>
<sequence length="193" mass="21282">MDLTKMFLFLLTLLSIYHAKFGVFNPIQILRPGSGAAGEYSDCLSWRLAVETNNLRDWRTVPESCAEYVADYMLGKQYSDDCDLVADAASDYAQSVKPTAGGDGKDGTATQWHKVLPMDGARRRRRFGGAASTTRGEADRGISGSMFKSKIRTELVNEGFRIVGNIGDQYGDILGDNIGNRTFKVPNPMYYIG</sequence>
<accession>A0ABR0UT79</accession>
<keyword evidence="3" id="KW-1185">Reference proteome</keyword>
<dbReference type="Pfam" id="PF03767">
    <property type="entry name" value="Acid_phosphat_B"/>
    <property type="match status" value="2"/>
</dbReference>
<organism evidence="2 3">
    <name type="scientific">Rehmannia glutinosa</name>
    <name type="common">Chinese foxglove</name>
    <dbReference type="NCBI Taxonomy" id="99300"/>
    <lineage>
        <taxon>Eukaryota</taxon>
        <taxon>Viridiplantae</taxon>
        <taxon>Streptophyta</taxon>
        <taxon>Embryophyta</taxon>
        <taxon>Tracheophyta</taxon>
        <taxon>Spermatophyta</taxon>
        <taxon>Magnoliopsida</taxon>
        <taxon>eudicotyledons</taxon>
        <taxon>Gunneridae</taxon>
        <taxon>Pentapetalae</taxon>
        <taxon>asterids</taxon>
        <taxon>lamiids</taxon>
        <taxon>Lamiales</taxon>
        <taxon>Orobanchaceae</taxon>
        <taxon>Rehmannieae</taxon>
        <taxon>Rehmannia</taxon>
    </lineage>
</organism>
<dbReference type="InterPro" id="IPR023214">
    <property type="entry name" value="HAD_sf"/>
</dbReference>
<protein>
    <submittedName>
        <fullName evidence="2">Uncharacterized protein</fullName>
    </submittedName>
</protein>
<comment type="caution">
    <text evidence="2">The sequence shown here is derived from an EMBL/GenBank/DDBJ whole genome shotgun (WGS) entry which is preliminary data.</text>
</comment>